<protein>
    <submittedName>
        <fullName evidence="2">Uncharacterized protein</fullName>
    </submittedName>
</protein>
<dbReference type="AlphaFoldDB" id="A0AAV6Z959"/>
<keyword evidence="1" id="KW-1133">Transmembrane helix</keyword>
<evidence type="ECO:0000313" key="2">
    <source>
        <dbReference type="EMBL" id="KAG8542473.1"/>
    </source>
</evidence>
<evidence type="ECO:0000313" key="3">
    <source>
        <dbReference type="Proteomes" id="UP000824782"/>
    </source>
</evidence>
<sequence length="128" mass="14559">MSISGVGLFSIQYKFMNLKSDPSEKRHIISQRVLLLTTKLFLHFTVTLKKKTPGSVRCRGVTVWSPLCILCCKTFCCVEYLFSVLHVISINHLLLCCPLSDYTTKLLALIIIVLMLPPLFYILPKQPN</sequence>
<name>A0AAV6Z959_ENGPU</name>
<dbReference type="Proteomes" id="UP000824782">
    <property type="component" value="Unassembled WGS sequence"/>
</dbReference>
<reference evidence="2" key="1">
    <citation type="thesis" date="2020" institute="ProQuest LLC" country="789 East Eisenhower Parkway, Ann Arbor, MI, USA">
        <title>Comparative Genomics and Chromosome Evolution.</title>
        <authorList>
            <person name="Mudd A.B."/>
        </authorList>
    </citation>
    <scope>NUCLEOTIDE SEQUENCE</scope>
    <source>
        <strain evidence="2">237g6f4</strain>
        <tissue evidence="2">Blood</tissue>
    </source>
</reference>
<feature type="transmembrane region" description="Helical" evidence="1">
    <location>
        <begin position="106"/>
        <end position="123"/>
    </location>
</feature>
<proteinExistence type="predicted"/>
<keyword evidence="1" id="KW-0812">Transmembrane</keyword>
<evidence type="ECO:0000256" key="1">
    <source>
        <dbReference type="SAM" id="Phobius"/>
    </source>
</evidence>
<dbReference type="EMBL" id="WNYA01004936">
    <property type="protein sequence ID" value="KAG8542473.1"/>
    <property type="molecule type" value="Genomic_DNA"/>
</dbReference>
<organism evidence="2 3">
    <name type="scientific">Engystomops pustulosus</name>
    <name type="common">Tungara frog</name>
    <name type="synonym">Physalaemus pustulosus</name>
    <dbReference type="NCBI Taxonomy" id="76066"/>
    <lineage>
        <taxon>Eukaryota</taxon>
        <taxon>Metazoa</taxon>
        <taxon>Chordata</taxon>
        <taxon>Craniata</taxon>
        <taxon>Vertebrata</taxon>
        <taxon>Euteleostomi</taxon>
        <taxon>Amphibia</taxon>
        <taxon>Batrachia</taxon>
        <taxon>Anura</taxon>
        <taxon>Neobatrachia</taxon>
        <taxon>Hyloidea</taxon>
        <taxon>Leptodactylidae</taxon>
        <taxon>Leiuperinae</taxon>
        <taxon>Engystomops</taxon>
    </lineage>
</organism>
<accession>A0AAV6Z959</accession>
<keyword evidence="1" id="KW-0472">Membrane</keyword>
<keyword evidence="3" id="KW-1185">Reference proteome</keyword>
<comment type="caution">
    <text evidence="2">The sequence shown here is derived from an EMBL/GenBank/DDBJ whole genome shotgun (WGS) entry which is preliminary data.</text>
</comment>
<gene>
    <name evidence="2" type="ORF">GDO81_026673</name>
</gene>